<keyword evidence="6 8" id="KW-0460">Magnesium</keyword>
<dbReference type="KEGG" id="fai:FAD_0675"/>
<feature type="binding site" evidence="8">
    <location>
        <position position="195"/>
    </location>
    <ligand>
        <name>ATP</name>
        <dbReference type="ChEBI" id="CHEBI:30616"/>
    </ligand>
</feature>
<evidence type="ECO:0000256" key="6">
    <source>
        <dbReference type="ARBA" id="ARBA00022842"/>
    </source>
</evidence>
<dbReference type="EC" id="6.3.1.5" evidence="8 10"/>
<dbReference type="GO" id="GO:0046872">
    <property type="term" value="F:metal ion binding"/>
    <property type="evidence" value="ECO:0007669"/>
    <property type="project" value="UniProtKB-KW"/>
</dbReference>
<keyword evidence="2 8" id="KW-0436">Ligase</keyword>
<evidence type="ECO:0000256" key="3">
    <source>
        <dbReference type="ARBA" id="ARBA00022723"/>
    </source>
</evidence>
<evidence type="ECO:0000256" key="1">
    <source>
        <dbReference type="ARBA" id="ARBA00005859"/>
    </source>
</evidence>
<keyword evidence="3 8" id="KW-0479">Metal-binding</keyword>
<dbReference type="STRING" id="74969.FAD_0675"/>
<dbReference type="NCBIfam" id="TIGR00552">
    <property type="entry name" value="nadE"/>
    <property type="match status" value="1"/>
</dbReference>
<dbReference type="NCBIfam" id="NF010587">
    <property type="entry name" value="PRK13980.1"/>
    <property type="match status" value="1"/>
</dbReference>
<keyword evidence="7 8" id="KW-0520">NAD</keyword>
<comment type="subunit">
    <text evidence="8">Homodimer.</text>
</comment>
<comment type="caution">
    <text evidence="8">Lacks conserved residue(s) required for the propagation of feature annotation.</text>
</comment>
<protein>
    <recommendedName>
        <fullName evidence="8 10">NH(3)-dependent NAD(+) synthetase</fullName>
        <ecNumber evidence="8 10">6.3.1.5</ecNumber>
    </recommendedName>
</protein>
<accession>A0A1V0N353</accession>
<dbReference type="GO" id="GO:0009435">
    <property type="term" value="P:NAD+ biosynthetic process"/>
    <property type="evidence" value="ECO:0007669"/>
    <property type="project" value="UniProtKB-UniRule"/>
</dbReference>
<evidence type="ECO:0000313" key="13">
    <source>
        <dbReference type="Proteomes" id="UP000192050"/>
    </source>
</evidence>
<feature type="binding site" evidence="8">
    <location>
        <position position="144"/>
    </location>
    <ligand>
        <name>ATP</name>
        <dbReference type="ChEBI" id="CHEBI:30616"/>
    </ligand>
</feature>
<evidence type="ECO:0000256" key="8">
    <source>
        <dbReference type="HAMAP-Rule" id="MF_00193"/>
    </source>
</evidence>
<proteinExistence type="inferred from homology"/>
<keyword evidence="4 8" id="KW-0547">Nucleotide-binding</keyword>
<feature type="binding site" evidence="8">
    <location>
        <position position="173"/>
    </location>
    <ligand>
        <name>ATP</name>
        <dbReference type="ChEBI" id="CHEBI:30616"/>
    </ligand>
</feature>
<comment type="pathway">
    <text evidence="8">Cofactor biosynthesis; NAD(+) biosynthesis; NAD(+) from deamido-NAD(+) (ammonia route): step 1/1.</text>
</comment>
<feature type="domain" description="NAD/GMP synthase" evidence="11">
    <location>
        <begin position="24"/>
        <end position="249"/>
    </location>
</feature>
<dbReference type="PANTHER" id="PTHR23090">
    <property type="entry name" value="NH 3 /GLUTAMINE-DEPENDENT NAD + SYNTHETASE"/>
    <property type="match status" value="1"/>
</dbReference>
<dbReference type="EMBL" id="CP015363">
    <property type="protein sequence ID" value="ARD84583.1"/>
    <property type="molecule type" value="Genomic_DNA"/>
</dbReference>
<dbReference type="InterPro" id="IPR014729">
    <property type="entry name" value="Rossmann-like_a/b/a_fold"/>
</dbReference>
<comment type="catalytic activity">
    <reaction evidence="8 10">
        <text>deamido-NAD(+) + NH4(+) + ATP = AMP + diphosphate + NAD(+) + H(+)</text>
        <dbReference type="Rhea" id="RHEA:21188"/>
        <dbReference type="ChEBI" id="CHEBI:15378"/>
        <dbReference type="ChEBI" id="CHEBI:28938"/>
        <dbReference type="ChEBI" id="CHEBI:30616"/>
        <dbReference type="ChEBI" id="CHEBI:33019"/>
        <dbReference type="ChEBI" id="CHEBI:57540"/>
        <dbReference type="ChEBI" id="CHEBI:58437"/>
        <dbReference type="ChEBI" id="CHEBI:456215"/>
        <dbReference type="EC" id="6.3.1.5"/>
    </reaction>
</comment>
<gene>
    <name evidence="8" type="primary">nadE</name>
    <name evidence="12" type="ORF">FAD_0675</name>
</gene>
<feature type="binding site" description="in other chain" evidence="8">
    <location>
        <position position="157"/>
    </location>
    <ligand>
        <name>deamido-NAD(+)</name>
        <dbReference type="ChEBI" id="CHEBI:58437"/>
        <note>ligand shared between two neighboring subunits</note>
    </ligand>
</feature>
<dbReference type="GO" id="GO:0005524">
    <property type="term" value="F:ATP binding"/>
    <property type="evidence" value="ECO:0007669"/>
    <property type="project" value="UniProtKB-UniRule"/>
</dbReference>
<dbReference type="CDD" id="cd00553">
    <property type="entry name" value="NAD_synthase"/>
    <property type="match status" value="1"/>
</dbReference>
<dbReference type="PANTHER" id="PTHR23090:SF9">
    <property type="entry name" value="GLUTAMINE-DEPENDENT NAD(+) SYNTHETASE"/>
    <property type="match status" value="1"/>
</dbReference>
<dbReference type="Proteomes" id="UP000192050">
    <property type="component" value="Chromosome"/>
</dbReference>
<dbReference type="AlphaFoldDB" id="A0A1V0N353"/>
<keyword evidence="13" id="KW-1185">Reference proteome</keyword>
<reference evidence="12 13" key="1">
    <citation type="submission" date="2011-10" db="EMBL/GenBank/DDBJ databases">
        <title>Metabolic and evolutionary patterns in the extreme acidophile Ferroplasma acidiphilum.</title>
        <authorList>
            <person name="Golyshina O.V."/>
            <person name="Kozyavkin S.A."/>
            <person name="Tatusov R.L."/>
            <person name="Slesarev A.I."/>
            <person name="Golyshin P.N."/>
        </authorList>
    </citation>
    <scope>NUCLEOTIDE SEQUENCE [LARGE SCALE GENOMIC DNA]</scope>
    <source>
        <strain evidence="13">Y</strain>
    </source>
</reference>
<evidence type="ECO:0000256" key="9">
    <source>
        <dbReference type="RuleBase" id="RU003811"/>
    </source>
</evidence>
<feature type="binding site" evidence="8">
    <location>
        <position position="164"/>
    </location>
    <ligand>
        <name>deamido-NAD(+)</name>
        <dbReference type="ChEBI" id="CHEBI:58437"/>
        <note>ligand shared between two neighboring subunits</note>
    </ligand>
</feature>
<feature type="binding site" description="in other chain" evidence="8">
    <location>
        <position position="124"/>
    </location>
    <ligand>
        <name>deamido-NAD(+)</name>
        <dbReference type="ChEBI" id="CHEBI:58437"/>
        <note>ligand shared between two neighboring subunits</note>
    </ligand>
</feature>
<evidence type="ECO:0000313" key="12">
    <source>
        <dbReference type="EMBL" id="ARD84583.1"/>
    </source>
</evidence>
<dbReference type="GO" id="GO:0004359">
    <property type="term" value="F:glutaminase activity"/>
    <property type="evidence" value="ECO:0007669"/>
    <property type="project" value="InterPro"/>
</dbReference>
<dbReference type="GO" id="GO:0008795">
    <property type="term" value="F:NAD+ synthase activity"/>
    <property type="evidence" value="ECO:0007669"/>
    <property type="project" value="UniProtKB-UniRule"/>
</dbReference>
<name>A0A1V0N353_9ARCH</name>
<dbReference type="InterPro" id="IPR022310">
    <property type="entry name" value="NAD/GMP_synthase"/>
</dbReference>
<evidence type="ECO:0000256" key="2">
    <source>
        <dbReference type="ARBA" id="ARBA00022598"/>
    </source>
</evidence>
<dbReference type="SUPFAM" id="SSF52402">
    <property type="entry name" value="Adenine nucleotide alpha hydrolases-like"/>
    <property type="match status" value="1"/>
</dbReference>
<dbReference type="GO" id="GO:0005737">
    <property type="term" value="C:cytoplasm"/>
    <property type="evidence" value="ECO:0007669"/>
    <property type="project" value="InterPro"/>
</dbReference>
<dbReference type="HAMAP" id="MF_00193">
    <property type="entry name" value="NadE_ammonia_dep"/>
    <property type="match status" value="1"/>
</dbReference>
<dbReference type="InterPro" id="IPR022926">
    <property type="entry name" value="NH(3)-dep_NAD(+)_synth"/>
</dbReference>
<sequence length="253" mass="29295">MEVNIYLTLFYYHNVKDIYVDKIQVIREFLKEKIGEKHAVLGISSGIDSSLVLTLLATSIDRNKIKAIFMPDKYTKQDDYEDIKKLSDSTGLDIITINIENVFESYRALLNTSDKKLEGNIRSRIRANILYYHANLLGGLVIGTTNRTEYLLGYYTKYGDGACDIEPIEDVFKTDVWKIASILKVPQSIIDKKPSAGLWENQYDEDELKMDYHEIDKILSDIFDNHTLNGKYEKLMELYLKSMHKRELPKAMN</sequence>
<dbReference type="GO" id="GO:0003952">
    <property type="term" value="F:NAD+ synthase (glutamine-hydrolyzing) activity"/>
    <property type="evidence" value="ECO:0007669"/>
    <property type="project" value="InterPro"/>
</dbReference>
<dbReference type="UniPathway" id="UPA00253">
    <property type="reaction ID" value="UER00333"/>
</dbReference>
<comment type="function">
    <text evidence="8">Catalyzes the ATP-dependent amidation of deamido-NAD to form NAD. Uses ammonia as a nitrogen source.</text>
</comment>
<feature type="binding site" description="in other chain" evidence="8">
    <location>
        <begin position="244"/>
        <end position="245"/>
    </location>
    <ligand>
        <name>deamido-NAD(+)</name>
        <dbReference type="ChEBI" id="CHEBI:58437"/>
        <note>ligand shared between two neighboring subunits</note>
    </ligand>
</feature>
<dbReference type="Gene3D" id="3.40.50.620">
    <property type="entry name" value="HUPs"/>
    <property type="match status" value="1"/>
</dbReference>
<organism evidence="12 13">
    <name type="scientific">Ferroplasma acidiphilum</name>
    <dbReference type="NCBI Taxonomy" id="74969"/>
    <lineage>
        <taxon>Archaea</taxon>
        <taxon>Methanobacteriati</taxon>
        <taxon>Thermoplasmatota</taxon>
        <taxon>Thermoplasmata</taxon>
        <taxon>Thermoplasmatales</taxon>
        <taxon>Ferroplasmaceae</taxon>
        <taxon>Ferroplasma</taxon>
    </lineage>
</organism>
<keyword evidence="5 8" id="KW-0067">ATP-binding</keyword>
<feature type="binding site" evidence="8">
    <location>
        <position position="48"/>
    </location>
    <ligand>
        <name>Mg(2+)</name>
        <dbReference type="ChEBI" id="CHEBI:18420"/>
    </ligand>
</feature>
<dbReference type="Pfam" id="PF02540">
    <property type="entry name" value="NAD_synthase"/>
    <property type="match status" value="1"/>
</dbReference>
<evidence type="ECO:0000256" key="7">
    <source>
        <dbReference type="ARBA" id="ARBA00023027"/>
    </source>
</evidence>
<dbReference type="InterPro" id="IPR003694">
    <property type="entry name" value="NAD_synthase"/>
</dbReference>
<evidence type="ECO:0000256" key="5">
    <source>
        <dbReference type="ARBA" id="ARBA00022840"/>
    </source>
</evidence>
<feature type="binding site" evidence="8">
    <location>
        <position position="149"/>
    </location>
    <ligand>
        <name>Mg(2+)</name>
        <dbReference type="ChEBI" id="CHEBI:18420"/>
    </ligand>
</feature>
<evidence type="ECO:0000256" key="10">
    <source>
        <dbReference type="RuleBase" id="RU003812"/>
    </source>
</evidence>
<evidence type="ECO:0000259" key="11">
    <source>
        <dbReference type="Pfam" id="PF02540"/>
    </source>
</evidence>
<evidence type="ECO:0000256" key="4">
    <source>
        <dbReference type="ARBA" id="ARBA00022741"/>
    </source>
</evidence>
<comment type="similarity">
    <text evidence="1 8 9">Belongs to the NAD synthetase family.</text>
</comment>